<dbReference type="GO" id="GO:0016787">
    <property type="term" value="F:hydrolase activity"/>
    <property type="evidence" value="ECO:0007669"/>
    <property type="project" value="InterPro"/>
</dbReference>
<sequence>MAEGSTLPRLQQAISSIPLIDNHAHNVFRSYNPSSSGEYPREMIVSEATGNALKDSVHSLAHLRMRKQLAQFLQLPVDASWNTVQATAQNRDYETFCRDLVKAAGIQIILFDDGFVNEFCHPLVWHNRLTPYPNKRIVRIETLFESIVASVGPQAAFDDFIHAIKKFADDPEVVGFKSIAAYRAGLDVQPSNIGINSTTDNAPSQLVEQEIQQRADNTLPFRVEHPVVVKWLLNTTLSIISGRGKPIQFHTGLGDNDIDLIKSNASLLQPLIKAYPEVPFVLLHSGYPYARQAGYLACVYSNVYLDFGLAIPLLSGSGQRDLVHQLMELCPTNKLLWSSDAAFHPERFYLGALQSRQALAEVLAEYVDRQEIQFEEAVGIAKQLFFENSNKLYSLGIEYTELDQSSVALHHVGQALYKAPGVPSDHATPIEAGQLARLPPNLDLPSSISFIRSQGIKFIRLAWVDYVNMIRYRVIPIDYFVSLSGNKFISGPETSSSQRIAESGAGIVRVGISLGVQDSMPVGGIVSGDFDLRPDFSSMWKAPFSPSHAYMMGRFFERAHFPGGSGESEICPRTILHRIVQRAERELNAKFLVGFETELILLDQDNNPIRTGAWSTSKKLQCGPAADCVHEIAQCIIDSGIKLEMYHAESASGQYEVVTGPLPPVEAADALVATREIIYNIAQKHGYRATLSPRLYSNQAGTACHAHISVQSPRSDTPSNHPDIPSLPSDLASLMAGLLENLISVCAFTLPVDACYSRVMDGVWSGGSWVCWGRENKEAPLRLCGSGKGFNVEIKCFDGTANPYLGLAAVLGASVAGLASKKVLEMRNCVGVAASLTEQQRNDMRITDRMPTQSPVLEPELGLNIDFINSWLPDSAWKIFKSVREDERNNLVALKKAEEHANLSWKELSALVCQEHY</sequence>
<dbReference type="Pfam" id="PF00120">
    <property type="entry name" value="Gln-synt_C"/>
    <property type="match status" value="1"/>
</dbReference>
<protein>
    <recommendedName>
        <fullName evidence="1">Glutamine synthetase</fullName>
    </recommendedName>
</protein>
<reference evidence="6" key="1">
    <citation type="submission" date="2021-01" db="EMBL/GenBank/DDBJ databases">
        <authorList>
            <person name="Kaushik A."/>
        </authorList>
    </citation>
    <scope>NUCLEOTIDE SEQUENCE</scope>
    <source>
        <strain evidence="5">AG4-R118</strain>
        <strain evidence="6">AG4-RS23</strain>
    </source>
</reference>
<evidence type="ECO:0000256" key="2">
    <source>
        <dbReference type="PROSITE-ProRule" id="PRU01331"/>
    </source>
</evidence>
<dbReference type="InterPro" id="IPR008146">
    <property type="entry name" value="Gln_synth_cat_dom"/>
</dbReference>
<dbReference type="AlphaFoldDB" id="A0A8H3D3Q8"/>
<dbReference type="PANTHER" id="PTHR43383">
    <property type="entry name" value="NODULIN 6"/>
    <property type="match status" value="1"/>
</dbReference>
<dbReference type="InterPro" id="IPR014746">
    <property type="entry name" value="Gln_synth/guanido_kin_cat_dom"/>
</dbReference>
<evidence type="ECO:0000256" key="1">
    <source>
        <dbReference type="ARBA" id="ARBA00021364"/>
    </source>
</evidence>
<feature type="domain" description="GS catalytic" evidence="4">
    <location>
        <begin position="572"/>
        <end position="917"/>
    </location>
</feature>
<evidence type="ECO:0000313" key="6">
    <source>
        <dbReference type="EMBL" id="CAE6509078.1"/>
    </source>
</evidence>
<dbReference type="Proteomes" id="UP000663888">
    <property type="component" value="Unassembled WGS sequence"/>
</dbReference>
<dbReference type="InterPro" id="IPR006680">
    <property type="entry name" value="Amidohydro-rel"/>
</dbReference>
<dbReference type="Pfam" id="PF04909">
    <property type="entry name" value="Amidohydro_2"/>
    <property type="match status" value="1"/>
</dbReference>
<dbReference type="PANTHER" id="PTHR43383:SF2">
    <property type="entry name" value="AMIDOHYDROLASE 2 FAMILY PROTEIN"/>
    <property type="match status" value="1"/>
</dbReference>
<evidence type="ECO:0000256" key="3">
    <source>
        <dbReference type="RuleBase" id="RU000384"/>
    </source>
</evidence>
<evidence type="ECO:0000313" key="7">
    <source>
        <dbReference type="Proteomes" id="UP000663861"/>
    </source>
</evidence>
<dbReference type="EMBL" id="CAJMWY010003855">
    <property type="protein sequence ID" value="CAE6509078.1"/>
    <property type="molecule type" value="Genomic_DNA"/>
</dbReference>
<comment type="caution">
    <text evidence="6">The sequence shown here is derived from an EMBL/GenBank/DDBJ whole genome shotgun (WGS) entry which is preliminary data.</text>
</comment>
<dbReference type="GO" id="GO:0004356">
    <property type="term" value="F:glutamine synthetase activity"/>
    <property type="evidence" value="ECO:0007669"/>
    <property type="project" value="InterPro"/>
</dbReference>
<dbReference type="Gene3D" id="3.30.590.10">
    <property type="entry name" value="Glutamine synthetase/guanido kinase, catalytic domain"/>
    <property type="match status" value="1"/>
</dbReference>
<dbReference type="GO" id="GO:0006542">
    <property type="term" value="P:glutamine biosynthetic process"/>
    <property type="evidence" value="ECO:0007669"/>
    <property type="project" value="InterPro"/>
</dbReference>
<evidence type="ECO:0000259" key="4">
    <source>
        <dbReference type="PROSITE" id="PS51987"/>
    </source>
</evidence>
<dbReference type="SMART" id="SM01230">
    <property type="entry name" value="Gln-synt_C"/>
    <property type="match status" value="1"/>
</dbReference>
<evidence type="ECO:0000313" key="5">
    <source>
        <dbReference type="EMBL" id="CAE6404791.1"/>
    </source>
</evidence>
<comment type="similarity">
    <text evidence="2 3">Belongs to the glutamine synthetase family.</text>
</comment>
<proteinExistence type="inferred from homology"/>
<dbReference type="SUPFAM" id="SSF51556">
    <property type="entry name" value="Metallo-dependent hydrolases"/>
    <property type="match status" value="1"/>
</dbReference>
<dbReference type="EMBL" id="CAJMWX010000147">
    <property type="protein sequence ID" value="CAE6404791.1"/>
    <property type="molecule type" value="Genomic_DNA"/>
</dbReference>
<dbReference type="PROSITE" id="PS51987">
    <property type="entry name" value="GS_CATALYTIC"/>
    <property type="match status" value="1"/>
</dbReference>
<name>A0A8H3D3Q8_9AGAM</name>
<accession>A0A8H3D3Q8</accession>
<dbReference type="Proteomes" id="UP000663861">
    <property type="component" value="Unassembled WGS sequence"/>
</dbReference>
<dbReference type="InterPro" id="IPR036651">
    <property type="entry name" value="Gln_synt_N_sf"/>
</dbReference>
<dbReference type="Gene3D" id="3.20.20.140">
    <property type="entry name" value="Metal-dependent hydrolases"/>
    <property type="match status" value="1"/>
</dbReference>
<organism evidence="6 7">
    <name type="scientific">Rhizoctonia solani</name>
    <dbReference type="NCBI Taxonomy" id="456999"/>
    <lineage>
        <taxon>Eukaryota</taxon>
        <taxon>Fungi</taxon>
        <taxon>Dikarya</taxon>
        <taxon>Basidiomycota</taxon>
        <taxon>Agaricomycotina</taxon>
        <taxon>Agaricomycetes</taxon>
        <taxon>Cantharellales</taxon>
        <taxon>Ceratobasidiaceae</taxon>
        <taxon>Rhizoctonia</taxon>
    </lineage>
</organism>
<dbReference type="SUPFAM" id="SSF54368">
    <property type="entry name" value="Glutamine synthetase, N-terminal domain"/>
    <property type="match status" value="1"/>
</dbReference>
<dbReference type="SUPFAM" id="SSF55931">
    <property type="entry name" value="Glutamine synthetase/guanido kinase"/>
    <property type="match status" value="1"/>
</dbReference>
<dbReference type="InterPro" id="IPR032466">
    <property type="entry name" value="Metal_Hydrolase"/>
</dbReference>
<gene>
    <name evidence="6" type="ORF">RDB_LOCUS134558</name>
    <name evidence="5" type="ORF">RDB_LOCUS6680</name>
</gene>